<evidence type="ECO:0000313" key="2">
    <source>
        <dbReference type="Proteomes" id="UP000079169"/>
    </source>
</evidence>
<evidence type="ECO:0000313" key="3">
    <source>
        <dbReference type="RefSeq" id="XP_008482052.1"/>
    </source>
</evidence>
<organism evidence="2 3">
    <name type="scientific">Diaphorina citri</name>
    <name type="common">Asian citrus psyllid</name>
    <dbReference type="NCBI Taxonomy" id="121845"/>
    <lineage>
        <taxon>Eukaryota</taxon>
        <taxon>Metazoa</taxon>
        <taxon>Ecdysozoa</taxon>
        <taxon>Arthropoda</taxon>
        <taxon>Hexapoda</taxon>
        <taxon>Insecta</taxon>
        <taxon>Pterygota</taxon>
        <taxon>Neoptera</taxon>
        <taxon>Paraneoptera</taxon>
        <taxon>Hemiptera</taxon>
        <taxon>Sternorrhyncha</taxon>
        <taxon>Psylloidea</taxon>
        <taxon>Psyllidae</taxon>
        <taxon>Diaphorininae</taxon>
        <taxon>Diaphorina</taxon>
    </lineage>
</organism>
<dbReference type="NCBIfam" id="TIGR00259">
    <property type="entry name" value="thylakoid_BtpA"/>
    <property type="match status" value="1"/>
</dbReference>
<dbReference type="RefSeq" id="XP_008482052.1">
    <property type="nucleotide sequence ID" value="XM_008483830.3"/>
</dbReference>
<keyword evidence="2" id="KW-1185">Reference proteome</keyword>
<gene>
    <name evidence="3" type="primary">LOC103518747</name>
</gene>
<dbReference type="AlphaFoldDB" id="A0A1S3DJ59"/>
<dbReference type="KEGG" id="dci:103518747"/>
<dbReference type="OMA" id="ENFFDAP"/>
<dbReference type="Pfam" id="PF03437">
    <property type="entry name" value="BtpA"/>
    <property type="match status" value="1"/>
</dbReference>
<dbReference type="STRING" id="121845.A0A1S3DJ59"/>
<name>A0A1S3DJ59_DIACI</name>
<dbReference type="GeneID" id="103518747"/>
<reference evidence="3" key="1">
    <citation type="submission" date="2025-08" db="UniProtKB">
        <authorList>
            <consortium name="RefSeq"/>
        </authorList>
    </citation>
    <scope>IDENTIFICATION</scope>
</reference>
<dbReference type="InterPro" id="IPR011060">
    <property type="entry name" value="RibuloseP-bd_barrel"/>
</dbReference>
<dbReference type="PIRSF" id="PIRSF005956">
    <property type="entry name" value="BtpA"/>
    <property type="match status" value="1"/>
</dbReference>
<dbReference type="InterPro" id="IPR005137">
    <property type="entry name" value="BtpA"/>
</dbReference>
<comment type="similarity">
    <text evidence="1">Belongs to the BtpA family.</text>
</comment>
<accession>A0A1S3DJ59</accession>
<evidence type="ECO:0000256" key="1">
    <source>
        <dbReference type="ARBA" id="ARBA00006007"/>
    </source>
</evidence>
<dbReference type="PANTHER" id="PTHR21381:SF3">
    <property type="entry name" value="SGC REGION PROTEIN SGCQ-RELATED"/>
    <property type="match status" value="1"/>
</dbReference>
<protein>
    <submittedName>
        <fullName evidence="3">Uncharacterized protein F13E9.13, mitochondrial</fullName>
    </submittedName>
</protein>
<dbReference type="PaxDb" id="121845-A0A1S3DJ59"/>
<sequence>MLSYRTLFSNVTSVIGMIHVKSLPGTPNYKGSVQKIIDEACSEAEIYNQTKVHGVIVENMHDVPYVLEAESGPEITANMTRLCAEIRKVLPPSVPVGVQILSGCNKAALATAQAAGLDFIRAESFVFGHMADEGLMNAQAGPLLRYRKQIGADNVLVFTDIKKKHSSHAITADVDITETAKAASFFLSDGLIITGNATGDPADVSQLMSVKNAVDLPILIGSGVTSDNVEHYMTADALIIGSHFKQGGRWQNPVDKEKVYKFMEKVNNLQQRG</sequence>
<proteinExistence type="inferred from homology"/>
<dbReference type="PANTHER" id="PTHR21381">
    <property type="entry name" value="ZGC:162297"/>
    <property type="match status" value="1"/>
</dbReference>
<dbReference type="SUPFAM" id="SSF51366">
    <property type="entry name" value="Ribulose-phoshate binding barrel"/>
    <property type="match status" value="1"/>
</dbReference>
<dbReference type="Proteomes" id="UP000079169">
    <property type="component" value="Unplaced"/>
</dbReference>